<keyword evidence="7" id="KW-1185">Reference proteome</keyword>
<dbReference type="Gene3D" id="1.10.10.10">
    <property type="entry name" value="Winged helix-like DNA-binding domain superfamily/Winged helix DNA-binding domain"/>
    <property type="match status" value="1"/>
</dbReference>
<keyword evidence="3" id="KW-0804">Transcription</keyword>
<dbReference type="AlphaFoldDB" id="A0A852T311"/>
<keyword evidence="2" id="KW-0238">DNA-binding</keyword>
<evidence type="ECO:0000256" key="4">
    <source>
        <dbReference type="PROSITE-ProRule" id="PRU00339"/>
    </source>
</evidence>
<dbReference type="Pfam" id="PF00196">
    <property type="entry name" value="GerE"/>
    <property type="match status" value="1"/>
</dbReference>
<evidence type="ECO:0000256" key="3">
    <source>
        <dbReference type="ARBA" id="ARBA00023163"/>
    </source>
</evidence>
<dbReference type="Proteomes" id="UP000589620">
    <property type="component" value="Unassembled WGS sequence"/>
</dbReference>
<dbReference type="GO" id="GO:0003677">
    <property type="term" value="F:DNA binding"/>
    <property type="evidence" value="ECO:0007669"/>
    <property type="project" value="UniProtKB-KW"/>
</dbReference>
<evidence type="ECO:0000313" key="7">
    <source>
        <dbReference type="Proteomes" id="UP000589620"/>
    </source>
</evidence>
<dbReference type="PROSITE" id="PS50043">
    <property type="entry name" value="HTH_LUXR_2"/>
    <property type="match status" value="1"/>
</dbReference>
<keyword evidence="4" id="KW-0802">TPR repeat</keyword>
<sequence>MGDEMDGDATSERSSVDRAALEGLADAIDARDWDAATAAVRTGWFQLLSAHGEATRLLLERIPASELRGHPLLAMLLGIAYNGLGFHRVRALRYFVTAVRSARAPRNAAVSPVDRALIRSAEASAYRLIGRPGLAVGPATAAVATLDRLSDDDRQQLTELPRIYSQVGVSLYYAGQVEQAMETFSKGLAASPTTAPSPGFSNLAMLAGIHAFQGDLPEARAHVEYARTGPWTDRQRRTYIGTFYRLAEAMLALERMDADTARVHLGAMEHDRRTIEHWVAVAQVEALALLVDGKPGEALAGLEAYASMRAGEARSPAVRSELGRMRALQQLALGNPDAAWVIVERDTVAGADQHIARARVHVSLGRNGSALTELRAAVRGPLTARQTADAAALEAAVLLRLAPTSRTRGVVEHLGALLERTEQRLALALLPEDDLGRVAAALDDVGYGRVTRDVPLRSLLPVAEPGLLLTDRELAVLGQLLTTGSVAEIAATLVVSANTVKSQLRSVYRKLGVNNREDAIAVALTRNLLVERD</sequence>
<organism evidence="6 7">
    <name type="scientific">Leifsonia soli</name>
    <dbReference type="NCBI Taxonomy" id="582665"/>
    <lineage>
        <taxon>Bacteria</taxon>
        <taxon>Bacillati</taxon>
        <taxon>Actinomycetota</taxon>
        <taxon>Actinomycetes</taxon>
        <taxon>Micrococcales</taxon>
        <taxon>Microbacteriaceae</taxon>
        <taxon>Leifsonia</taxon>
    </lineage>
</organism>
<evidence type="ECO:0000259" key="5">
    <source>
        <dbReference type="PROSITE" id="PS50043"/>
    </source>
</evidence>
<dbReference type="PANTHER" id="PTHR44688:SF25">
    <property type="entry name" value="HTH LUXR-TYPE DOMAIN-CONTAINING PROTEIN"/>
    <property type="match status" value="1"/>
</dbReference>
<accession>A0A852T311</accession>
<dbReference type="RefSeq" id="WP_179457088.1">
    <property type="nucleotide sequence ID" value="NZ_BAAAPX010000001.1"/>
</dbReference>
<dbReference type="InterPro" id="IPR036388">
    <property type="entry name" value="WH-like_DNA-bd_sf"/>
</dbReference>
<dbReference type="PROSITE" id="PS50005">
    <property type="entry name" value="TPR"/>
    <property type="match status" value="1"/>
</dbReference>
<evidence type="ECO:0000256" key="2">
    <source>
        <dbReference type="ARBA" id="ARBA00023125"/>
    </source>
</evidence>
<feature type="repeat" description="TPR" evidence="4">
    <location>
        <begin position="161"/>
        <end position="194"/>
    </location>
</feature>
<keyword evidence="1" id="KW-0805">Transcription regulation</keyword>
<dbReference type="SUPFAM" id="SSF46894">
    <property type="entry name" value="C-terminal effector domain of the bipartite response regulators"/>
    <property type="match status" value="1"/>
</dbReference>
<dbReference type="SMART" id="SM00421">
    <property type="entry name" value="HTH_LUXR"/>
    <property type="match status" value="1"/>
</dbReference>
<dbReference type="InterPro" id="IPR016032">
    <property type="entry name" value="Sig_transdc_resp-reg_C-effctor"/>
</dbReference>
<evidence type="ECO:0000313" key="6">
    <source>
        <dbReference type="EMBL" id="NYD75044.1"/>
    </source>
</evidence>
<dbReference type="PANTHER" id="PTHR44688">
    <property type="entry name" value="DNA-BINDING TRANSCRIPTIONAL ACTIVATOR DEVR_DOSR"/>
    <property type="match status" value="1"/>
</dbReference>
<dbReference type="Gene3D" id="1.25.40.10">
    <property type="entry name" value="Tetratricopeptide repeat domain"/>
    <property type="match status" value="1"/>
</dbReference>
<dbReference type="SUPFAM" id="SSF48452">
    <property type="entry name" value="TPR-like"/>
    <property type="match status" value="1"/>
</dbReference>
<dbReference type="InterPro" id="IPR011990">
    <property type="entry name" value="TPR-like_helical_dom_sf"/>
</dbReference>
<feature type="domain" description="HTH luxR-type" evidence="5">
    <location>
        <begin position="462"/>
        <end position="527"/>
    </location>
</feature>
<dbReference type="EMBL" id="JACCBJ010000001">
    <property type="protein sequence ID" value="NYD75044.1"/>
    <property type="molecule type" value="Genomic_DNA"/>
</dbReference>
<name>A0A852T311_9MICO</name>
<dbReference type="InterPro" id="IPR000792">
    <property type="entry name" value="Tscrpt_reg_LuxR_C"/>
</dbReference>
<protein>
    <submittedName>
        <fullName evidence="6">LuxR family maltose regulon positive regulatory protein</fullName>
    </submittedName>
</protein>
<dbReference type="GO" id="GO:0006355">
    <property type="term" value="P:regulation of DNA-templated transcription"/>
    <property type="evidence" value="ECO:0007669"/>
    <property type="project" value="InterPro"/>
</dbReference>
<evidence type="ECO:0000256" key="1">
    <source>
        <dbReference type="ARBA" id="ARBA00023015"/>
    </source>
</evidence>
<dbReference type="InterPro" id="IPR019734">
    <property type="entry name" value="TPR_rpt"/>
</dbReference>
<dbReference type="CDD" id="cd06170">
    <property type="entry name" value="LuxR_C_like"/>
    <property type="match status" value="1"/>
</dbReference>
<comment type="caution">
    <text evidence="6">The sequence shown here is derived from an EMBL/GenBank/DDBJ whole genome shotgun (WGS) entry which is preliminary data.</text>
</comment>
<reference evidence="6 7" key="1">
    <citation type="submission" date="2020-07" db="EMBL/GenBank/DDBJ databases">
        <title>Sequencing the genomes of 1000 actinobacteria strains.</title>
        <authorList>
            <person name="Klenk H.-P."/>
        </authorList>
    </citation>
    <scope>NUCLEOTIDE SEQUENCE [LARGE SCALE GENOMIC DNA]</scope>
    <source>
        <strain evidence="6 7">DSM 23871</strain>
    </source>
</reference>
<gene>
    <name evidence="6" type="ORF">BJ963_002563</name>
</gene>
<proteinExistence type="predicted"/>